<proteinExistence type="predicted"/>
<dbReference type="Proteomes" id="UP001597176">
    <property type="component" value="Unassembled WGS sequence"/>
</dbReference>
<keyword evidence="3" id="KW-1185">Reference proteome</keyword>
<feature type="domain" description="MEKHLA" evidence="1">
    <location>
        <begin position="10"/>
        <end position="143"/>
    </location>
</feature>
<dbReference type="Pfam" id="PF08670">
    <property type="entry name" value="MEKHLA"/>
    <property type="match status" value="1"/>
</dbReference>
<dbReference type="SUPFAM" id="SSF55785">
    <property type="entry name" value="PYP-like sensor domain (PAS domain)"/>
    <property type="match status" value="1"/>
</dbReference>
<evidence type="ECO:0000313" key="2">
    <source>
        <dbReference type="EMBL" id="MFD1300108.1"/>
    </source>
</evidence>
<dbReference type="InterPro" id="IPR000014">
    <property type="entry name" value="PAS"/>
</dbReference>
<dbReference type="Gene3D" id="3.30.450.20">
    <property type="entry name" value="PAS domain"/>
    <property type="match status" value="1"/>
</dbReference>
<evidence type="ECO:0000313" key="3">
    <source>
        <dbReference type="Proteomes" id="UP001597176"/>
    </source>
</evidence>
<dbReference type="NCBIfam" id="TIGR00229">
    <property type="entry name" value="sensory_box"/>
    <property type="match status" value="1"/>
</dbReference>
<dbReference type="InterPro" id="IPR035965">
    <property type="entry name" value="PAS-like_dom_sf"/>
</dbReference>
<dbReference type="CDD" id="cd00130">
    <property type="entry name" value="PAS"/>
    <property type="match status" value="1"/>
</dbReference>
<dbReference type="RefSeq" id="WP_238207074.1">
    <property type="nucleotide sequence ID" value="NZ_JBHTND010000001.1"/>
</dbReference>
<evidence type="ECO:0000259" key="1">
    <source>
        <dbReference type="Pfam" id="PF08670"/>
    </source>
</evidence>
<sequence length="167" mass="18349">MDVSDDPGFYALLTQSFRRLVGRPLVPEPAYDAAWLHAEAPFAVLAHDGGEDPRFVYANLTGLRIFGYRRDELIGLPSRLSAEAPERAERQRLLDAVTRDGFVANYAGIRIRKDGTRFPIRDAIVWQLMDEAGKVHGQAATFSVPAGTAELDASELVKTPILPTPSS</sequence>
<name>A0ABW3WSX3_9HYPH</name>
<comment type="caution">
    <text evidence="2">The sequence shown here is derived from an EMBL/GenBank/DDBJ whole genome shotgun (WGS) entry which is preliminary data.</text>
</comment>
<gene>
    <name evidence="2" type="ORF">ACFQ4G_00715</name>
</gene>
<reference evidence="3" key="1">
    <citation type="journal article" date="2019" name="Int. J. Syst. Evol. Microbiol.">
        <title>The Global Catalogue of Microorganisms (GCM) 10K type strain sequencing project: providing services to taxonomists for standard genome sequencing and annotation.</title>
        <authorList>
            <consortium name="The Broad Institute Genomics Platform"/>
            <consortium name="The Broad Institute Genome Sequencing Center for Infectious Disease"/>
            <person name="Wu L."/>
            <person name="Ma J."/>
        </authorList>
    </citation>
    <scope>NUCLEOTIDE SEQUENCE [LARGE SCALE GENOMIC DNA]</scope>
    <source>
        <strain evidence="3">CCUG 56108</strain>
    </source>
</reference>
<protein>
    <submittedName>
        <fullName evidence="2">MEKHLA domain-containing protein</fullName>
    </submittedName>
</protein>
<dbReference type="EMBL" id="JBHTND010000001">
    <property type="protein sequence ID" value="MFD1300108.1"/>
    <property type="molecule type" value="Genomic_DNA"/>
</dbReference>
<organism evidence="2 3">
    <name type="scientific">Methylobacterium marchantiae</name>
    <dbReference type="NCBI Taxonomy" id="600331"/>
    <lineage>
        <taxon>Bacteria</taxon>
        <taxon>Pseudomonadati</taxon>
        <taxon>Pseudomonadota</taxon>
        <taxon>Alphaproteobacteria</taxon>
        <taxon>Hyphomicrobiales</taxon>
        <taxon>Methylobacteriaceae</taxon>
        <taxon>Methylobacterium</taxon>
    </lineage>
</organism>
<accession>A0ABW3WSX3</accession>
<dbReference type="InterPro" id="IPR013978">
    <property type="entry name" value="MEKHLA"/>
</dbReference>